<dbReference type="EMBL" id="ML120479">
    <property type="protein sequence ID" value="RPA92194.1"/>
    <property type="molecule type" value="Genomic_DNA"/>
</dbReference>
<accession>A0A3N4JEG1</accession>
<dbReference type="InterPro" id="IPR036452">
    <property type="entry name" value="Ribo_hydro-like"/>
</dbReference>
<evidence type="ECO:0000259" key="4">
    <source>
        <dbReference type="Pfam" id="PF01156"/>
    </source>
</evidence>
<keyword evidence="2 5" id="KW-0378">Hydrolase</keyword>
<dbReference type="GO" id="GO:0008477">
    <property type="term" value="F:purine nucleosidase activity"/>
    <property type="evidence" value="ECO:0007669"/>
    <property type="project" value="TreeGrafter"/>
</dbReference>
<dbReference type="PANTHER" id="PTHR12304:SF56">
    <property type="entry name" value="HYDROLASE, PUTATIVE (AFU_ORTHOLOGUE AFUA_1G11790)-RELATED"/>
    <property type="match status" value="1"/>
</dbReference>
<dbReference type="Pfam" id="PF01156">
    <property type="entry name" value="IU_nuc_hydro"/>
    <property type="match status" value="1"/>
</dbReference>
<name>A0A3N4JEG1_9PEZI</name>
<sequence length="432" mass="47552">MPPQKVIIDTDPGVDDVLALLLALSASEEELQVLLISLTFGNIDVESCLLNVVSMFHVLELERKWRRASGLPVGFGCLGAHKPLVAVGADRPLEEEEVIMADYFHGLDGLQGVHTSAPHFTPEQTWKHMFATTPVLKEDEEHPPNFKPTNVTAHKEILRILKENPVDSVTIIAVGPLTNLALAADEDPETFLRVKEVVAMGGNIGVPGNITPNGEFNVVACPFSAARIYSLTSPSPPSTAPPPSSTTKKLKPIPEALSHRLNLTIFPLDITTTHLLTQEAFTKAITPLLHFSPTSPSSTISPSPLAQWTKIFVDATFSKLKQIRFGEKIGDLDFSLHDPLCVYYVLTRHRGGWETLGDRDVRIETAGQWTRGMCVVDRRGKMIEEDLAKPVVMGDEGIWLHRGYGNRVRQVLQSPDEKGMAVEMLRRIYGGV</sequence>
<evidence type="ECO:0000313" key="5">
    <source>
        <dbReference type="EMBL" id="RPA92194.1"/>
    </source>
</evidence>
<dbReference type="OrthoDB" id="5783963at2759"/>
<organism evidence="5 6">
    <name type="scientific">Choiromyces venosus 120613-1</name>
    <dbReference type="NCBI Taxonomy" id="1336337"/>
    <lineage>
        <taxon>Eukaryota</taxon>
        <taxon>Fungi</taxon>
        <taxon>Dikarya</taxon>
        <taxon>Ascomycota</taxon>
        <taxon>Pezizomycotina</taxon>
        <taxon>Pezizomycetes</taxon>
        <taxon>Pezizales</taxon>
        <taxon>Tuberaceae</taxon>
        <taxon>Choiromyces</taxon>
    </lineage>
</organism>
<dbReference type="GO" id="GO:0005829">
    <property type="term" value="C:cytosol"/>
    <property type="evidence" value="ECO:0007669"/>
    <property type="project" value="TreeGrafter"/>
</dbReference>
<feature type="domain" description="Inosine/uridine-preferring nucleoside hydrolase" evidence="4">
    <location>
        <begin position="6"/>
        <end position="382"/>
    </location>
</feature>
<reference evidence="5 6" key="1">
    <citation type="journal article" date="2018" name="Nat. Ecol. Evol.">
        <title>Pezizomycetes genomes reveal the molecular basis of ectomycorrhizal truffle lifestyle.</title>
        <authorList>
            <person name="Murat C."/>
            <person name="Payen T."/>
            <person name="Noel B."/>
            <person name="Kuo A."/>
            <person name="Morin E."/>
            <person name="Chen J."/>
            <person name="Kohler A."/>
            <person name="Krizsan K."/>
            <person name="Balestrini R."/>
            <person name="Da Silva C."/>
            <person name="Montanini B."/>
            <person name="Hainaut M."/>
            <person name="Levati E."/>
            <person name="Barry K.W."/>
            <person name="Belfiori B."/>
            <person name="Cichocki N."/>
            <person name="Clum A."/>
            <person name="Dockter R.B."/>
            <person name="Fauchery L."/>
            <person name="Guy J."/>
            <person name="Iotti M."/>
            <person name="Le Tacon F."/>
            <person name="Lindquist E.A."/>
            <person name="Lipzen A."/>
            <person name="Malagnac F."/>
            <person name="Mello A."/>
            <person name="Molinier V."/>
            <person name="Miyauchi S."/>
            <person name="Poulain J."/>
            <person name="Riccioni C."/>
            <person name="Rubini A."/>
            <person name="Sitrit Y."/>
            <person name="Splivallo R."/>
            <person name="Traeger S."/>
            <person name="Wang M."/>
            <person name="Zifcakova L."/>
            <person name="Wipf D."/>
            <person name="Zambonelli A."/>
            <person name="Paolocci F."/>
            <person name="Nowrousian M."/>
            <person name="Ottonello S."/>
            <person name="Baldrian P."/>
            <person name="Spatafora J.W."/>
            <person name="Henrissat B."/>
            <person name="Nagy L.G."/>
            <person name="Aury J.M."/>
            <person name="Wincker P."/>
            <person name="Grigoriev I.V."/>
            <person name="Bonfante P."/>
            <person name="Martin F.M."/>
        </authorList>
    </citation>
    <scope>NUCLEOTIDE SEQUENCE [LARGE SCALE GENOMIC DNA]</scope>
    <source>
        <strain evidence="5 6">120613-1</strain>
    </source>
</reference>
<dbReference type="PANTHER" id="PTHR12304">
    <property type="entry name" value="INOSINE-URIDINE PREFERRING NUCLEOSIDE HYDROLASE"/>
    <property type="match status" value="1"/>
</dbReference>
<dbReference type="Gene3D" id="3.90.245.10">
    <property type="entry name" value="Ribonucleoside hydrolase-like"/>
    <property type="match status" value="1"/>
</dbReference>
<dbReference type="InterPro" id="IPR023186">
    <property type="entry name" value="IUNH"/>
</dbReference>
<dbReference type="GO" id="GO:0006152">
    <property type="term" value="P:purine nucleoside catabolic process"/>
    <property type="evidence" value="ECO:0007669"/>
    <property type="project" value="TreeGrafter"/>
</dbReference>
<dbReference type="STRING" id="1336337.A0A3N4JEG1"/>
<keyword evidence="3" id="KW-0326">Glycosidase</keyword>
<evidence type="ECO:0000256" key="3">
    <source>
        <dbReference type="ARBA" id="ARBA00023295"/>
    </source>
</evidence>
<evidence type="ECO:0000313" key="6">
    <source>
        <dbReference type="Proteomes" id="UP000276215"/>
    </source>
</evidence>
<dbReference type="Proteomes" id="UP000276215">
    <property type="component" value="Unassembled WGS sequence"/>
</dbReference>
<protein>
    <submittedName>
        <fullName evidence="5">Nucleoside hydrolase</fullName>
    </submittedName>
</protein>
<gene>
    <name evidence="5" type="ORF">L873DRAFT_1818105</name>
</gene>
<dbReference type="AlphaFoldDB" id="A0A3N4JEG1"/>
<dbReference type="InterPro" id="IPR001910">
    <property type="entry name" value="Inosine/uridine_hydrolase_dom"/>
</dbReference>
<proteinExistence type="inferred from homology"/>
<keyword evidence="6" id="KW-1185">Reference proteome</keyword>
<evidence type="ECO:0000256" key="2">
    <source>
        <dbReference type="ARBA" id="ARBA00022801"/>
    </source>
</evidence>
<evidence type="ECO:0000256" key="1">
    <source>
        <dbReference type="ARBA" id="ARBA00009176"/>
    </source>
</evidence>
<dbReference type="SUPFAM" id="SSF53590">
    <property type="entry name" value="Nucleoside hydrolase"/>
    <property type="match status" value="1"/>
</dbReference>
<comment type="similarity">
    <text evidence="1">Belongs to the IUNH family.</text>
</comment>